<dbReference type="SUPFAM" id="SSF53098">
    <property type="entry name" value="Ribonuclease H-like"/>
    <property type="match status" value="1"/>
</dbReference>
<comment type="caution">
    <text evidence="2">The sequence shown here is derived from an EMBL/GenBank/DDBJ whole genome shotgun (WGS) entry which is preliminary data.</text>
</comment>
<organism evidence="2 3">
    <name type="scientific">Parnassius mnemosyne</name>
    <name type="common">clouded apollo</name>
    <dbReference type="NCBI Taxonomy" id="213953"/>
    <lineage>
        <taxon>Eukaryota</taxon>
        <taxon>Metazoa</taxon>
        <taxon>Ecdysozoa</taxon>
        <taxon>Arthropoda</taxon>
        <taxon>Hexapoda</taxon>
        <taxon>Insecta</taxon>
        <taxon>Pterygota</taxon>
        <taxon>Neoptera</taxon>
        <taxon>Endopterygota</taxon>
        <taxon>Lepidoptera</taxon>
        <taxon>Glossata</taxon>
        <taxon>Ditrysia</taxon>
        <taxon>Papilionoidea</taxon>
        <taxon>Papilionidae</taxon>
        <taxon>Parnassiinae</taxon>
        <taxon>Parnassini</taxon>
        <taxon>Parnassius</taxon>
        <taxon>Driopa</taxon>
    </lineage>
</organism>
<dbReference type="PANTHER" id="PTHR37162">
    <property type="entry name" value="HAT FAMILY DIMERISATION DOMAINCONTAINING PROTEIN-RELATED"/>
    <property type="match status" value="1"/>
</dbReference>
<name>A0AAV1LNB5_9NEOP</name>
<dbReference type="GO" id="GO:0046983">
    <property type="term" value="F:protein dimerization activity"/>
    <property type="evidence" value="ECO:0007669"/>
    <property type="project" value="InterPro"/>
</dbReference>
<dbReference type="InterPro" id="IPR008906">
    <property type="entry name" value="HATC_C_dom"/>
</dbReference>
<dbReference type="AlphaFoldDB" id="A0AAV1LNB5"/>
<dbReference type="Pfam" id="PF05699">
    <property type="entry name" value="Dimer_Tnp_hAT"/>
    <property type="match status" value="1"/>
</dbReference>
<keyword evidence="3" id="KW-1185">Reference proteome</keyword>
<dbReference type="PANTHER" id="PTHR37162:SF1">
    <property type="entry name" value="BED-TYPE DOMAIN-CONTAINING PROTEIN"/>
    <property type="match status" value="1"/>
</dbReference>
<evidence type="ECO:0000259" key="1">
    <source>
        <dbReference type="Pfam" id="PF05699"/>
    </source>
</evidence>
<proteinExistence type="predicted"/>
<sequence>MNTPHTPIKRNFNSETDQIDSEYVTPKKCLKTKDTTKQKNKRMQKYKSQWEIEHGDWLINDPQNEYNGKCKLCGITFTIASAGIGQVKQHLQTKQHKSKYETRRTSGLLEKFLDSSSASTSSRCSDKENVVASELALTYHTVKHNLSYNSMDCTIKLNKIIYANSPTANAIHLARTKMEALVTEVLGPYSLQNVIDAVNTDNLFYCLQTDASNKKNIKLFPLVIQYFTAKNGIENELIDFYENSNESADGMFEAIQKSLEQYKLSFRNVSGLSADNTNANFGVNHSLFTNMNNLVPGLIKGNCHAHIVHNCVRHAMSFLSHDIENVILKIYAHFSHSAVRREELKKFVASVDGDFHEIKRHVGTRWLSLLPCIDTLLLNWSPIRSYFLGLDYCPMVLQNLLMLNETENDVIEIYLHFCSHLLNLFNKAVKCLEGNSITILDIYGIMDNLRNGLTQRKQDLFFGYETGKKIKLTSPELTRKIHTNFLLFVDKALEYLNKWFDFNNTNWLFTLGYINLKSKIEFNNIVNIIENLNLQKLNVDMDDLYGEIALLNQVYNQISTSKSFAELSTAQKWQQVFKSDDNFLNLYKVISFLLSIPATSAFTERVFSVMNSKWRDERNKASLNLIKNELLIYFNLNLDCKNAVQFFSEDSNLIQTAKSNKKYVFKYNNKEK</sequence>
<accession>A0AAV1LNB5</accession>
<dbReference type="Proteomes" id="UP001314205">
    <property type="component" value="Unassembled WGS sequence"/>
</dbReference>
<dbReference type="EMBL" id="CAVLGL010000093">
    <property type="protein sequence ID" value="CAK1596365.1"/>
    <property type="molecule type" value="Genomic_DNA"/>
</dbReference>
<gene>
    <name evidence="2" type="ORF">PARMNEM_LOCUS15725</name>
</gene>
<evidence type="ECO:0000313" key="2">
    <source>
        <dbReference type="EMBL" id="CAK1596365.1"/>
    </source>
</evidence>
<evidence type="ECO:0000313" key="3">
    <source>
        <dbReference type="Proteomes" id="UP001314205"/>
    </source>
</evidence>
<feature type="domain" description="HAT C-terminal dimerisation" evidence="1">
    <location>
        <begin position="570"/>
        <end position="618"/>
    </location>
</feature>
<protein>
    <recommendedName>
        <fullName evidence="1">HAT C-terminal dimerisation domain-containing protein</fullName>
    </recommendedName>
</protein>
<reference evidence="2 3" key="1">
    <citation type="submission" date="2023-11" db="EMBL/GenBank/DDBJ databases">
        <authorList>
            <person name="Hedman E."/>
            <person name="Englund M."/>
            <person name="Stromberg M."/>
            <person name="Nyberg Akerstrom W."/>
            <person name="Nylinder S."/>
            <person name="Jareborg N."/>
            <person name="Kallberg Y."/>
            <person name="Kronander E."/>
        </authorList>
    </citation>
    <scope>NUCLEOTIDE SEQUENCE [LARGE SCALE GENOMIC DNA]</scope>
</reference>
<dbReference type="InterPro" id="IPR012337">
    <property type="entry name" value="RNaseH-like_sf"/>
</dbReference>